<organism evidence="1 2">
    <name type="scientific">Panagrolaimus sp. PS1159</name>
    <dbReference type="NCBI Taxonomy" id="55785"/>
    <lineage>
        <taxon>Eukaryota</taxon>
        <taxon>Metazoa</taxon>
        <taxon>Ecdysozoa</taxon>
        <taxon>Nematoda</taxon>
        <taxon>Chromadorea</taxon>
        <taxon>Rhabditida</taxon>
        <taxon>Tylenchina</taxon>
        <taxon>Panagrolaimomorpha</taxon>
        <taxon>Panagrolaimoidea</taxon>
        <taxon>Panagrolaimidae</taxon>
        <taxon>Panagrolaimus</taxon>
    </lineage>
</organism>
<sequence length="231" mass="24854">LFSKMFLFCLFIGVQFLFLDSASAEKFDSNNSGILDGNAREKSTLSSDVILLSDGTAKGTKYGERDVLLSGSGPINLTLTSSELEFEVCDCAGTSSVCYKSLDGWGNTIRAGSCSDSTSCELNVYDDDGAGIYFGKARVPKTKITGCLQTTMRYPDTEVKGNAKDLGIFESCSPKVVDDDIIELFIRIDRSCSIIVKNAKVNVPITPPSTNSTTNVPPEHSPEHPSEASFP</sequence>
<reference evidence="2" key="1">
    <citation type="submission" date="2022-11" db="UniProtKB">
        <authorList>
            <consortium name="WormBaseParasite"/>
        </authorList>
    </citation>
    <scope>IDENTIFICATION</scope>
</reference>
<proteinExistence type="predicted"/>
<protein>
    <submittedName>
        <fullName evidence="2">Uncharacterized protein</fullName>
    </submittedName>
</protein>
<evidence type="ECO:0000313" key="1">
    <source>
        <dbReference type="Proteomes" id="UP000887580"/>
    </source>
</evidence>
<evidence type="ECO:0000313" key="2">
    <source>
        <dbReference type="WBParaSite" id="PS1159_v2.g17272.t1"/>
    </source>
</evidence>
<dbReference type="Proteomes" id="UP000887580">
    <property type="component" value="Unplaced"/>
</dbReference>
<dbReference type="WBParaSite" id="PS1159_v2.g17272.t1">
    <property type="protein sequence ID" value="PS1159_v2.g17272.t1"/>
    <property type="gene ID" value="PS1159_v2.g17272"/>
</dbReference>
<name>A0AC35FGN4_9BILA</name>
<accession>A0AC35FGN4</accession>